<evidence type="ECO:0000313" key="11">
    <source>
        <dbReference type="EMBL" id="CAH3122258.1"/>
    </source>
</evidence>
<accession>A0AAU9WQQ3</accession>
<feature type="signal peptide" evidence="9">
    <location>
        <begin position="1"/>
        <end position="20"/>
    </location>
</feature>
<sequence length="443" mass="49815">MTVWNQKALFVTSLIVCVLSVSVLHKHFKCNLASVVDELCSAYRAGDVSGPLCPDLCGPKNSIHFGNCLSTVSDKKIYNGEWQGKEVILKINMSWFEEFEKRQKITDLAAVSSFQEDVSSRVKTLFGDCSHCNKLVFRLLSLGDGDGDETISASEARTFISLLQLVEPMMLMVLNESKHTVDFFGYCGGLYVVEKVSFVASDVFGNTWELMDLSLLPDVFEPLQELLNDYGNRAMNLFGSSLLKMARNLGYARTVAKCPVIGASFQVYINSRRKKFDFAYSLLDATLDTSSTPYGLAQSCDVHLGNYGITTTSTVKLIDLDLMYPHVFLRTLLEQKKCVSDWDCFGGHHCWSTCDKTKGTCKTLLGIQDLHMVCEGVFPLLFRHPNYLEPTDHNMTRLKRAMRKLAVFCSEIPVVYSSAELRRNILIVKKRLKSVDMMVANEY</sequence>
<keyword evidence="4" id="KW-0256">Endoplasmic reticulum</keyword>
<feature type="domain" description="FAM69 N-terminal" evidence="10">
    <location>
        <begin position="1"/>
        <end position="142"/>
    </location>
</feature>
<evidence type="ECO:0000259" key="10">
    <source>
        <dbReference type="SMART" id="SM01299"/>
    </source>
</evidence>
<keyword evidence="6" id="KW-1133">Transmembrane helix</keyword>
<dbReference type="InterPro" id="IPR022049">
    <property type="entry name" value="FAM69_kinase_dom"/>
</dbReference>
<dbReference type="InterPro" id="IPR029244">
    <property type="entry name" value="FAM69_N"/>
</dbReference>
<feature type="chain" id="PRO_5043706734" description="FAM69 N-terminal domain-containing protein" evidence="9">
    <location>
        <begin position="21"/>
        <end position="443"/>
    </location>
</feature>
<dbReference type="PANTHER" id="PTHR21093">
    <property type="entry name" value="DIVERGENT PROTEIN KINASE DOMAIN 1C-RELATED"/>
    <property type="match status" value="1"/>
</dbReference>
<evidence type="ECO:0000256" key="5">
    <source>
        <dbReference type="ARBA" id="ARBA00022968"/>
    </source>
</evidence>
<dbReference type="EMBL" id="CALNXJ010000019">
    <property type="protein sequence ID" value="CAH3122258.1"/>
    <property type="molecule type" value="Genomic_DNA"/>
</dbReference>
<comment type="caution">
    <text evidence="11">The sequence shown here is derived from an EMBL/GenBank/DDBJ whole genome shotgun (WGS) entry which is preliminary data.</text>
</comment>
<evidence type="ECO:0000256" key="9">
    <source>
        <dbReference type="SAM" id="SignalP"/>
    </source>
</evidence>
<keyword evidence="9" id="KW-0732">Signal</keyword>
<keyword evidence="7" id="KW-0472">Membrane</keyword>
<comment type="similarity">
    <text evidence="2">Belongs to the DIPK family.</text>
</comment>
<name>A0AAU9WQQ3_9CNID</name>
<proteinExistence type="inferred from homology"/>
<dbReference type="Pfam" id="PF12260">
    <property type="entry name" value="PIP49_C"/>
    <property type="match status" value="1"/>
</dbReference>
<keyword evidence="12" id="KW-1185">Reference proteome</keyword>
<evidence type="ECO:0000256" key="3">
    <source>
        <dbReference type="ARBA" id="ARBA00022692"/>
    </source>
</evidence>
<keyword evidence="8" id="KW-1015">Disulfide bond</keyword>
<evidence type="ECO:0000256" key="4">
    <source>
        <dbReference type="ARBA" id="ARBA00022824"/>
    </source>
</evidence>
<keyword evidence="3" id="KW-0812">Transmembrane</keyword>
<gene>
    <name evidence="11" type="ORF">PMEA_00009785</name>
</gene>
<dbReference type="Proteomes" id="UP001159428">
    <property type="component" value="Unassembled WGS sequence"/>
</dbReference>
<evidence type="ECO:0000313" key="12">
    <source>
        <dbReference type="Proteomes" id="UP001159428"/>
    </source>
</evidence>
<dbReference type="PANTHER" id="PTHR21093:SF13">
    <property type="entry name" value="EF-HAND DOMAIN-CONTAINING PROTEIN"/>
    <property type="match status" value="1"/>
</dbReference>
<protein>
    <recommendedName>
        <fullName evidence="10">FAM69 N-terminal domain-containing protein</fullName>
    </recommendedName>
</protein>
<comment type="subcellular location">
    <subcellularLocation>
        <location evidence="1">Endoplasmic reticulum membrane</location>
        <topology evidence="1">Single-pass type II membrane protein</topology>
    </subcellularLocation>
</comment>
<organism evidence="11 12">
    <name type="scientific">Pocillopora meandrina</name>
    <dbReference type="NCBI Taxonomy" id="46732"/>
    <lineage>
        <taxon>Eukaryota</taxon>
        <taxon>Metazoa</taxon>
        <taxon>Cnidaria</taxon>
        <taxon>Anthozoa</taxon>
        <taxon>Hexacorallia</taxon>
        <taxon>Scleractinia</taxon>
        <taxon>Astrocoeniina</taxon>
        <taxon>Pocilloporidae</taxon>
        <taxon>Pocillopora</taxon>
    </lineage>
</organism>
<dbReference type="AlphaFoldDB" id="A0AAU9WQQ3"/>
<keyword evidence="5" id="KW-0735">Signal-anchor</keyword>
<dbReference type="Pfam" id="PF14875">
    <property type="entry name" value="PIP49_N"/>
    <property type="match status" value="1"/>
</dbReference>
<evidence type="ECO:0000256" key="6">
    <source>
        <dbReference type="ARBA" id="ARBA00022989"/>
    </source>
</evidence>
<evidence type="ECO:0000256" key="1">
    <source>
        <dbReference type="ARBA" id="ARBA00004648"/>
    </source>
</evidence>
<evidence type="ECO:0000256" key="8">
    <source>
        <dbReference type="ARBA" id="ARBA00023157"/>
    </source>
</evidence>
<dbReference type="SMART" id="SM01299">
    <property type="entry name" value="PIP49_N"/>
    <property type="match status" value="1"/>
</dbReference>
<dbReference type="GO" id="GO:0005789">
    <property type="term" value="C:endoplasmic reticulum membrane"/>
    <property type="evidence" value="ECO:0007669"/>
    <property type="project" value="UniProtKB-SubCell"/>
</dbReference>
<reference evidence="11 12" key="1">
    <citation type="submission" date="2022-05" db="EMBL/GenBank/DDBJ databases">
        <authorList>
            <consortium name="Genoscope - CEA"/>
            <person name="William W."/>
        </authorList>
    </citation>
    <scope>NUCLEOTIDE SEQUENCE [LARGE SCALE GENOMIC DNA]</scope>
</reference>
<evidence type="ECO:0000256" key="2">
    <source>
        <dbReference type="ARBA" id="ARBA00006338"/>
    </source>
</evidence>
<evidence type="ECO:0000256" key="7">
    <source>
        <dbReference type="ARBA" id="ARBA00023136"/>
    </source>
</evidence>